<comment type="caution">
    <text evidence="2">The sequence shown here is derived from an EMBL/GenBank/DDBJ whole genome shotgun (WGS) entry which is preliminary data.</text>
</comment>
<accession>A0A9X2L2J3</accession>
<evidence type="ECO:0000313" key="2">
    <source>
        <dbReference type="EMBL" id="MCP9291052.1"/>
    </source>
</evidence>
<keyword evidence="1" id="KW-0472">Membrane</keyword>
<keyword evidence="1" id="KW-1133">Transmembrane helix</keyword>
<dbReference type="EMBL" id="JANDBC010000001">
    <property type="protein sequence ID" value="MCP9291052.1"/>
    <property type="molecule type" value="Genomic_DNA"/>
</dbReference>
<reference evidence="2" key="1">
    <citation type="submission" date="2022-06" db="EMBL/GenBank/DDBJ databases">
        <title>Gracilimonas sp. CAU 1638 isolated from sea sediment.</title>
        <authorList>
            <person name="Kim W."/>
        </authorList>
    </citation>
    <scope>NUCLEOTIDE SEQUENCE</scope>
    <source>
        <strain evidence="2">CAU 1638</strain>
    </source>
</reference>
<keyword evidence="1" id="KW-0812">Transmembrane</keyword>
<organism evidence="2 3">
    <name type="scientific">Gracilimonas sediminicola</name>
    <dbReference type="NCBI Taxonomy" id="2952158"/>
    <lineage>
        <taxon>Bacteria</taxon>
        <taxon>Pseudomonadati</taxon>
        <taxon>Balneolota</taxon>
        <taxon>Balneolia</taxon>
        <taxon>Balneolales</taxon>
        <taxon>Balneolaceae</taxon>
        <taxon>Gracilimonas</taxon>
    </lineage>
</organism>
<evidence type="ECO:0000313" key="3">
    <source>
        <dbReference type="Proteomes" id="UP001139125"/>
    </source>
</evidence>
<gene>
    <name evidence="2" type="ORF">NM125_05610</name>
</gene>
<proteinExistence type="predicted"/>
<dbReference type="Proteomes" id="UP001139125">
    <property type="component" value="Unassembled WGS sequence"/>
</dbReference>
<evidence type="ECO:0000256" key="1">
    <source>
        <dbReference type="SAM" id="Phobius"/>
    </source>
</evidence>
<sequence>MDIESRNKILTIVFGVIILGLTYYLYDSLVTPYQEVKEREALEEKVRQRLLDTKDALIQYQTRNETFPPTDGGLDSLVKFLKTDSLMIAMGDSLFGTTFEIYNPDSLVYSPRSPFPKWEYTLNDTLRPQIYLLEDPGSDDAVGSLERTTMRNAPNWN</sequence>
<dbReference type="RefSeq" id="WP_255133659.1">
    <property type="nucleotide sequence ID" value="NZ_JANDBC010000001.1"/>
</dbReference>
<feature type="transmembrane region" description="Helical" evidence="1">
    <location>
        <begin position="9"/>
        <end position="26"/>
    </location>
</feature>
<dbReference type="AlphaFoldDB" id="A0A9X2L2J3"/>
<evidence type="ECO:0008006" key="4">
    <source>
        <dbReference type="Google" id="ProtNLM"/>
    </source>
</evidence>
<protein>
    <recommendedName>
        <fullName evidence="4">Type II secretion system protein GspG C-terminal domain-containing protein</fullName>
    </recommendedName>
</protein>
<keyword evidence="3" id="KW-1185">Reference proteome</keyword>
<name>A0A9X2L2J3_9BACT</name>